<dbReference type="EMBL" id="WTUX01000011">
    <property type="protein sequence ID" value="MZR12930.1"/>
    <property type="molecule type" value="Genomic_DNA"/>
</dbReference>
<feature type="transmembrane region" description="Helical" evidence="5">
    <location>
        <begin position="150"/>
        <end position="170"/>
    </location>
</feature>
<evidence type="ECO:0000256" key="2">
    <source>
        <dbReference type="ARBA" id="ARBA00022692"/>
    </source>
</evidence>
<feature type="transmembrane region" description="Helical" evidence="5">
    <location>
        <begin position="231"/>
        <end position="248"/>
    </location>
</feature>
<feature type="transmembrane region" description="Helical" evidence="5">
    <location>
        <begin position="260"/>
        <end position="278"/>
    </location>
</feature>
<organism evidence="6 7">
    <name type="scientific">Maritimibacter harenae</name>
    <dbReference type="NCBI Taxonomy" id="2606218"/>
    <lineage>
        <taxon>Bacteria</taxon>
        <taxon>Pseudomonadati</taxon>
        <taxon>Pseudomonadota</taxon>
        <taxon>Alphaproteobacteria</taxon>
        <taxon>Rhodobacterales</taxon>
        <taxon>Roseobacteraceae</taxon>
        <taxon>Maritimibacter</taxon>
    </lineage>
</organism>
<evidence type="ECO:0000313" key="7">
    <source>
        <dbReference type="Proteomes" id="UP000467322"/>
    </source>
</evidence>
<feature type="transmembrane region" description="Helical" evidence="5">
    <location>
        <begin position="91"/>
        <end position="111"/>
    </location>
</feature>
<dbReference type="GO" id="GO:0005886">
    <property type="term" value="C:plasma membrane"/>
    <property type="evidence" value="ECO:0007669"/>
    <property type="project" value="TreeGrafter"/>
</dbReference>
<evidence type="ECO:0000256" key="3">
    <source>
        <dbReference type="ARBA" id="ARBA00022989"/>
    </source>
</evidence>
<feature type="transmembrane region" description="Helical" evidence="5">
    <location>
        <begin position="53"/>
        <end position="71"/>
    </location>
</feature>
<keyword evidence="7" id="KW-1185">Reference proteome</keyword>
<dbReference type="CDD" id="cd09322">
    <property type="entry name" value="TDT_TehA_like"/>
    <property type="match status" value="1"/>
</dbReference>
<evidence type="ECO:0000256" key="1">
    <source>
        <dbReference type="ARBA" id="ARBA00004141"/>
    </source>
</evidence>
<comment type="caution">
    <text evidence="6">The sequence shown here is derived from an EMBL/GenBank/DDBJ whole genome shotgun (WGS) entry which is preliminary data.</text>
</comment>
<dbReference type="AlphaFoldDB" id="A0A845LY59"/>
<reference evidence="6 7" key="1">
    <citation type="submission" date="2019-12" db="EMBL/GenBank/DDBJ databases">
        <title>Maritimibacter sp. nov. sp. isolated from sea sand.</title>
        <authorList>
            <person name="Kim J."/>
            <person name="Jeong S.E."/>
            <person name="Jung H.S."/>
            <person name="Jeon C.O."/>
        </authorList>
    </citation>
    <scope>NUCLEOTIDE SEQUENCE [LARGE SCALE GENOMIC DNA]</scope>
    <source>
        <strain evidence="6 7">DP07</strain>
    </source>
</reference>
<protein>
    <submittedName>
        <fullName evidence="6">Tellurium resistance protein</fullName>
    </submittedName>
</protein>
<dbReference type="Proteomes" id="UP000467322">
    <property type="component" value="Unassembled WGS sequence"/>
</dbReference>
<dbReference type="InterPro" id="IPR052951">
    <property type="entry name" value="Tellurite_res_ion_channel"/>
</dbReference>
<feature type="transmembrane region" description="Helical" evidence="5">
    <location>
        <begin position="21"/>
        <end position="41"/>
    </location>
</feature>
<keyword evidence="2 5" id="KW-0812">Transmembrane</keyword>
<accession>A0A845LY59</accession>
<feature type="transmembrane region" description="Helical" evidence="5">
    <location>
        <begin position="208"/>
        <end position="225"/>
    </location>
</feature>
<dbReference type="PANTHER" id="PTHR37955:SF1">
    <property type="entry name" value="DEP DOMAIN-CONTAINING PROTEIN"/>
    <property type="match status" value="1"/>
</dbReference>
<keyword evidence="3 5" id="KW-1133">Transmembrane helix</keyword>
<feature type="transmembrane region" description="Helical" evidence="5">
    <location>
        <begin position="117"/>
        <end position="138"/>
    </location>
</feature>
<evidence type="ECO:0000256" key="4">
    <source>
        <dbReference type="ARBA" id="ARBA00023136"/>
    </source>
</evidence>
<comment type="subcellular location">
    <subcellularLocation>
        <location evidence="1">Membrane</location>
        <topology evidence="1">Multi-pass membrane protein</topology>
    </subcellularLocation>
</comment>
<sequence>MQPPRFGQPAPKPGLWRRTPPALFTPVFGLFGLAAAWRRAADAFAAPPWPGELLFGAVTLLYLFLLVAYGAKVVRRPGVVVEDLRVLPGRAGLAAMSLGGMLMALGFIHLSPALAQTVLALAIGLHAILLVLVLRALLMGPAEARRVTPVWHLTFVGFIVSPLAAMPLGWTAWSQAAFWGSLAAAVAIWAVSLVQFLRQDVPAPLRPLLAIHLAPASLLGTVALLIGQAEIAQGFGLFAGLLLALLLLRARWVTAAGFSPLWGAFTFPLAAFAGLYQLLGAAGQGEAFRIIGGLALVAATLMIPVIAWKVVQMWGKGTLAAKTNAAQV</sequence>
<proteinExistence type="predicted"/>
<evidence type="ECO:0000256" key="5">
    <source>
        <dbReference type="SAM" id="Phobius"/>
    </source>
</evidence>
<dbReference type="RefSeq" id="WP_161351045.1">
    <property type="nucleotide sequence ID" value="NZ_WTUX01000011.1"/>
</dbReference>
<dbReference type="Gene3D" id="1.50.10.150">
    <property type="entry name" value="Voltage-dependent anion channel"/>
    <property type="match status" value="1"/>
</dbReference>
<feature type="transmembrane region" description="Helical" evidence="5">
    <location>
        <begin position="290"/>
        <end position="311"/>
    </location>
</feature>
<dbReference type="Pfam" id="PF03595">
    <property type="entry name" value="SLAC1"/>
    <property type="match status" value="1"/>
</dbReference>
<keyword evidence="4 5" id="KW-0472">Membrane</keyword>
<gene>
    <name evidence="6" type="ORF">GQE99_07845</name>
</gene>
<dbReference type="GO" id="GO:0046583">
    <property type="term" value="F:monoatomic cation efflux transmembrane transporter activity"/>
    <property type="evidence" value="ECO:0007669"/>
    <property type="project" value="TreeGrafter"/>
</dbReference>
<dbReference type="PANTHER" id="PTHR37955">
    <property type="entry name" value="TELLURITE RESISTANCE PROTEIN TEHA"/>
    <property type="match status" value="1"/>
</dbReference>
<dbReference type="InterPro" id="IPR038665">
    <property type="entry name" value="Voltage-dep_anion_channel_sf"/>
</dbReference>
<evidence type="ECO:0000313" key="6">
    <source>
        <dbReference type="EMBL" id="MZR12930.1"/>
    </source>
</evidence>
<feature type="transmembrane region" description="Helical" evidence="5">
    <location>
        <begin position="176"/>
        <end position="196"/>
    </location>
</feature>
<name>A0A845LY59_9RHOB</name>
<dbReference type="InterPro" id="IPR004695">
    <property type="entry name" value="SLAC1/Mae1/Ssu1/TehA"/>
</dbReference>